<keyword evidence="4 11" id="KW-0547">Nucleotide-binding</keyword>
<dbReference type="InterPro" id="IPR008271">
    <property type="entry name" value="Ser/Thr_kinase_AS"/>
</dbReference>
<evidence type="ECO:0000256" key="9">
    <source>
        <dbReference type="PIRSR" id="PIRSR037993-1"/>
    </source>
</evidence>
<dbReference type="Ensembl" id="ENSRNOT00000116073.2">
    <property type="protein sequence ID" value="ENSRNOP00000092270.2"/>
    <property type="gene ID" value="ENSRNOG00000068522.2"/>
</dbReference>
<dbReference type="AGR" id="RGD:1564409"/>
<proteinExistence type="inferred from homology"/>
<evidence type="ECO:0000313" key="18">
    <source>
        <dbReference type="RGD" id="150343952"/>
    </source>
</evidence>
<feature type="active site" description="Proton acceptor" evidence="9">
    <location>
        <position position="133"/>
    </location>
</feature>
<evidence type="ECO:0000256" key="4">
    <source>
        <dbReference type="ARBA" id="ARBA00022741"/>
    </source>
</evidence>
<dbReference type="GO" id="GO:0005524">
    <property type="term" value="F:ATP binding"/>
    <property type="evidence" value="ECO:0007669"/>
    <property type="project" value="UniProtKB-UniRule"/>
</dbReference>
<dbReference type="STRING" id="10116.ENSRNOP00000071215"/>
<dbReference type="InterPro" id="IPR017441">
    <property type="entry name" value="Protein_kinase_ATP_BS"/>
</dbReference>
<keyword evidence="3" id="KW-0808">Transferase</keyword>
<dbReference type="Ensembl" id="ENSRNOT00000163750.1">
    <property type="protein sequence ID" value="ENSRNOP00000107050.1"/>
    <property type="gene ID" value="ENSRNOG00000068522.2"/>
</dbReference>
<dbReference type="KEGG" id="rno:314670"/>
<evidence type="ECO:0000313" key="17">
    <source>
        <dbReference type="Proteomes" id="UP000002494"/>
    </source>
</evidence>
<keyword evidence="2 12" id="KW-0723">Serine/threonine-protein kinase</keyword>
<dbReference type="CDD" id="cd14003">
    <property type="entry name" value="STKc_AMPK-like"/>
    <property type="match status" value="1"/>
</dbReference>
<dbReference type="PROSITE" id="PS00108">
    <property type="entry name" value="PROTEIN_KINASE_ST"/>
    <property type="match status" value="1"/>
</dbReference>
<dbReference type="InterPro" id="IPR011009">
    <property type="entry name" value="Kinase-like_dom_sf"/>
</dbReference>
<dbReference type="RGD" id="150343952">
    <property type="gene designation" value="ENSRNOG00000068522"/>
</dbReference>
<accession>A0A0G2K6V9</accession>
<dbReference type="GeneTree" id="ENSGT00940000160886"/>
<dbReference type="PANTHER" id="PTHR24346">
    <property type="entry name" value="MAP/MICROTUBULE AFFINITY-REGULATING KINASE"/>
    <property type="match status" value="1"/>
</dbReference>
<evidence type="ECO:0000256" key="8">
    <source>
        <dbReference type="ARBA" id="ARBA00048679"/>
    </source>
</evidence>
<evidence type="ECO:0000256" key="10">
    <source>
        <dbReference type="PIRSR" id="PIRSR037993-2"/>
    </source>
</evidence>
<evidence type="ECO:0000259" key="14">
    <source>
        <dbReference type="PROSITE" id="PS50011"/>
    </source>
</evidence>
<dbReference type="InterPro" id="IPR000719">
    <property type="entry name" value="Prot_kinase_dom"/>
</dbReference>
<dbReference type="SMART" id="SM00220">
    <property type="entry name" value="S_TKc"/>
    <property type="match status" value="1"/>
</dbReference>
<dbReference type="OMA" id="NTHIFMC"/>
<dbReference type="GO" id="GO:0000226">
    <property type="term" value="P:microtubule cytoskeleton organization"/>
    <property type="evidence" value="ECO:0000318"/>
    <property type="project" value="GO_Central"/>
</dbReference>
<comment type="similarity">
    <text evidence="12">Belongs to the protein kinase superfamily.</text>
</comment>
<dbReference type="PANTHER" id="PTHR24346:SF56">
    <property type="entry name" value="SERINE_THREONINE-PROTEIN KINASE MARK2"/>
    <property type="match status" value="1"/>
</dbReference>
<dbReference type="Ensembl" id="ENSRNOT00000088383.3">
    <property type="protein sequence ID" value="ENSRNOP00000071215.3"/>
    <property type="gene ID" value="ENSRNOG00000068522.2"/>
</dbReference>
<dbReference type="SUPFAM" id="SSF56112">
    <property type="entry name" value="Protein kinase-like (PK-like)"/>
    <property type="match status" value="1"/>
</dbReference>
<dbReference type="GO" id="GO:0035556">
    <property type="term" value="P:intracellular signal transduction"/>
    <property type="evidence" value="ECO:0000318"/>
    <property type="project" value="GO_Central"/>
</dbReference>
<comment type="catalytic activity">
    <reaction evidence="7">
        <text>L-threonyl-[protein] + ATP = O-phospho-L-threonyl-[protein] + ADP + H(+)</text>
        <dbReference type="Rhea" id="RHEA:46608"/>
        <dbReference type="Rhea" id="RHEA-COMP:11060"/>
        <dbReference type="Rhea" id="RHEA-COMP:11605"/>
        <dbReference type="ChEBI" id="CHEBI:15378"/>
        <dbReference type="ChEBI" id="CHEBI:30013"/>
        <dbReference type="ChEBI" id="CHEBI:30616"/>
        <dbReference type="ChEBI" id="CHEBI:61977"/>
        <dbReference type="ChEBI" id="CHEBI:456216"/>
        <dbReference type="EC" id="2.7.11.1"/>
    </reaction>
</comment>
<feature type="region of interest" description="Disordered" evidence="13">
    <location>
        <begin position="471"/>
        <end position="493"/>
    </location>
</feature>
<dbReference type="VEuPathDB" id="HostDB:ENSRNOG00000068522"/>
<organism evidence="15 17">
    <name type="scientific">Rattus norvegicus</name>
    <name type="common">Rat</name>
    <dbReference type="NCBI Taxonomy" id="10116"/>
    <lineage>
        <taxon>Eukaryota</taxon>
        <taxon>Metazoa</taxon>
        <taxon>Chordata</taxon>
        <taxon>Craniata</taxon>
        <taxon>Vertebrata</taxon>
        <taxon>Euteleostomi</taxon>
        <taxon>Mammalia</taxon>
        <taxon>Eutheria</taxon>
        <taxon>Euarchontoglires</taxon>
        <taxon>Glires</taxon>
        <taxon>Rodentia</taxon>
        <taxon>Myomorpha</taxon>
        <taxon>Muroidea</taxon>
        <taxon>Muridae</taxon>
        <taxon>Murinae</taxon>
        <taxon>Rattus</taxon>
    </lineage>
</organism>
<sequence>MDITSIKKTLGSQYRVVFFLGQGSYGRVRLAWHRRTQALVAIKTVEISKDTIRGILSEMTTLESLNHPNIISLYEVLITGTGVHFILQYAPGGNLGKLISEEGPLPEEKAKKMFGQVVSAIRYCHSLDIVHRDIKPQNILIDGEGNIKLIDFGQAIKCKPGTLLSRHCGTRDFNAPELVLREPYDGKSSDVWSLGVVLYFFTTGYLPFRGKTINDVEERITTGTYTIPTHLSGQLENLIHQILRVSPDMRPSVEEIENHPWIKKCEFKILPKTDPDYKIIEMLCAMGYKAKDILESLQKKRYDEPMGAYLSLKDHVSKGFDVGYITPAKPGDPCPPPPPSPAHPSVFGLPLRRRASEPIFGLHHRPPSREQNPLDLILSGLKMSRCVSMPPIAVYYPKKERSTSTRALHSTPVACPCVSNNMSEVEIILPPKQDIEMNTSSPPQRMGWFKRLRKGIRDCFSRLCCLPRAPKKKTQHRSSKRVAPLKKAASSTI</sequence>
<dbReference type="VEuPathDB" id="HostDB:ENSRNOG00000057162"/>
<feature type="binding site" evidence="10">
    <location>
        <begin position="20"/>
        <end position="28"/>
    </location>
    <ligand>
        <name>ATP</name>
        <dbReference type="ChEBI" id="CHEBI:30616"/>
    </ligand>
</feature>
<name>A0A0G2K6V9_RAT</name>
<keyword evidence="5" id="KW-0418">Kinase</keyword>
<dbReference type="Ensembl" id="ENSRNOT00000080523.3">
    <property type="protein sequence ID" value="ENSRNOP00000073961.3"/>
    <property type="gene ID" value="ENSRNOG00000068522.2"/>
</dbReference>
<dbReference type="Bgee" id="ENSRNOG00000057162">
    <property type="expression patterns" value="Expressed in testis and 2 other cell types or tissues"/>
</dbReference>
<dbReference type="Gene3D" id="3.30.200.20">
    <property type="entry name" value="Phosphorylase Kinase, domain 1"/>
    <property type="match status" value="1"/>
</dbReference>
<evidence type="ECO:0000256" key="6">
    <source>
        <dbReference type="ARBA" id="ARBA00022840"/>
    </source>
</evidence>
<reference evidence="15 17" key="1">
    <citation type="journal article" date="2004" name="Nature">
        <title>Genome sequence of the Brown Norway rat yields insights into mammalian evolution.</title>
        <authorList>
            <consortium name="Rat Genome Sequencing Project Consortium"/>
            <person name="Gibbs R.A."/>
            <person name="Weinstock G.M."/>
            <person name="Metzker M.L."/>
            <person name="Muzny D.M."/>
            <person name="Sodergren E.J."/>
            <person name="Scherer S."/>
            <person name="Scott G."/>
            <person name="Steffen D."/>
            <person name="Worley K.C."/>
            <person name="Burch P.E."/>
            <person name="Okwuonu G."/>
            <person name="Hines S."/>
            <person name="Lewis L."/>
            <person name="Deramo C."/>
            <person name="Delgado O."/>
            <person name="Dugan-Rocha S."/>
            <person name="Miner G."/>
            <person name="Morgan M."/>
            <person name="Hawes A."/>
            <person name="Gill R."/>
            <person name="Holt R.A."/>
            <person name="Adams M.D."/>
            <person name="Amanatides P.G."/>
            <person name="Baden-Tillson H."/>
            <person name="Barnstead M."/>
            <person name="Chin S."/>
            <person name="Evans C.A."/>
            <person name="Ferriera S."/>
            <person name="Fosler C."/>
            <person name="Glodek A."/>
            <person name="Gu Z."/>
            <person name="Jennings D."/>
            <person name="Kraft C.L."/>
            <person name="Nguyen T."/>
            <person name="Pfannkoch C.M."/>
            <person name="Sitter C."/>
            <person name="Sutton G.G."/>
            <person name="Venter J.C."/>
            <person name="Woodage T."/>
            <person name="Smith D."/>
            <person name="Lee H.-M."/>
            <person name="Gustafson E."/>
            <person name="Cahill P."/>
            <person name="Kana A."/>
            <person name="Doucette-Stamm L."/>
            <person name="Weinstock K."/>
            <person name="Fechtel K."/>
            <person name="Weiss R.B."/>
            <person name="Dunn D.M."/>
            <person name="Green E.D."/>
            <person name="Blakesley R.W."/>
            <person name="Bouffard G.G."/>
            <person name="De Jong P.J."/>
            <person name="Osoegawa K."/>
            <person name="Zhu B."/>
            <person name="Marra M."/>
            <person name="Schein J."/>
            <person name="Bosdet I."/>
            <person name="Fjell C."/>
            <person name="Jones S."/>
            <person name="Krzywinski M."/>
            <person name="Mathewson C."/>
            <person name="Siddiqui A."/>
            <person name="Wye N."/>
            <person name="McPherson J."/>
            <person name="Zhao S."/>
            <person name="Fraser C.M."/>
            <person name="Shetty J."/>
            <person name="Shatsman S."/>
            <person name="Geer K."/>
            <person name="Chen Y."/>
            <person name="Abramzon S."/>
            <person name="Nierman W.C."/>
            <person name="Havlak P.H."/>
            <person name="Chen R."/>
            <person name="Durbin K.J."/>
            <person name="Egan A."/>
            <person name="Ren Y."/>
            <person name="Song X.-Z."/>
            <person name="Li B."/>
            <person name="Liu Y."/>
            <person name="Qin X."/>
            <person name="Cawley S."/>
            <person name="Cooney A.J."/>
            <person name="D'Souza L.M."/>
            <person name="Martin K."/>
            <person name="Wu J.Q."/>
            <person name="Gonzalez-Garay M.L."/>
            <person name="Jackson A.R."/>
            <person name="Kalafus K.J."/>
            <person name="McLeod M.P."/>
            <person name="Milosavljevic A."/>
            <person name="Virk D."/>
            <person name="Volkov A."/>
            <person name="Wheeler D.A."/>
            <person name="Zhang Z."/>
            <person name="Bailey J.A."/>
            <person name="Eichler E.E."/>
            <person name="Tuzun E."/>
            <person name="Birney E."/>
            <person name="Mongin E."/>
            <person name="Ureta-Vidal A."/>
            <person name="Woodwark C."/>
            <person name="Zdobnov E."/>
            <person name="Bork P."/>
            <person name="Suyama M."/>
            <person name="Torrents D."/>
            <person name="Alexandersson M."/>
            <person name="Trask B.J."/>
            <person name="Young J.M."/>
            <person name="Huang H."/>
            <person name="Wang H."/>
            <person name="Xing H."/>
            <person name="Daniels S."/>
            <person name="Gietzen D."/>
            <person name="Schmidt J."/>
            <person name="Stevens K."/>
            <person name="Vitt U."/>
            <person name="Wingrove J."/>
            <person name="Camara F."/>
            <person name="Mar Alba M."/>
            <person name="Abril J.F."/>
            <person name="Guigo R."/>
            <person name="Smit A."/>
            <person name="Dubchak I."/>
            <person name="Rubin E.M."/>
            <person name="Couronne O."/>
            <person name="Poliakov A."/>
            <person name="Huebner N."/>
            <person name="Ganten D."/>
            <person name="Goesele C."/>
            <person name="Hummel O."/>
            <person name="Kreitler T."/>
            <person name="Lee Y.-A."/>
            <person name="Monti J."/>
            <person name="Schulz H."/>
            <person name="Zimdahl H."/>
            <person name="Himmelbauer H."/>
            <person name="Lehrach H."/>
            <person name="Jacob H.J."/>
            <person name="Bromberg S."/>
            <person name="Gullings-Handley J."/>
            <person name="Jensen-Seaman M.I."/>
            <person name="Kwitek A.E."/>
            <person name="Lazar J."/>
            <person name="Pasko D."/>
            <person name="Tonellato P.J."/>
            <person name="Twigger S."/>
            <person name="Ponting C.P."/>
            <person name="Duarte J.M."/>
            <person name="Rice S."/>
            <person name="Goodstadt L."/>
            <person name="Beatson S.A."/>
            <person name="Emes R.D."/>
            <person name="Winter E.E."/>
            <person name="Webber C."/>
            <person name="Brandt P."/>
            <person name="Nyakatura G."/>
            <person name="Adetobi M."/>
            <person name="Chiaromonte F."/>
            <person name="Elnitski L."/>
            <person name="Eswara P."/>
            <person name="Hardison R.C."/>
            <person name="Hou M."/>
            <person name="Kolbe D."/>
            <person name="Makova K."/>
            <person name="Miller W."/>
            <person name="Nekrutenko A."/>
            <person name="Riemer C."/>
            <person name="Schwartz S."/>
            <person name="Taylor J."/>
            <person name="Yang S."/>
            <person name="Zhang Y."/>
            <person name="Lindpaintner K."/>
            <person name="Andrews T.D."/>
            <person name="Caccamo M."/>
            <person name="Clamp M."/>
            <person name="Clarke L."/>
            <person name="Curwen V."/>
            <person name="Durbin R.M."/>
            <person name="Eyras E."/>
            <person name="Searle S.M."/>
            <person name="Cooper G.M."/>
            <person name="Batzoglou S."/>
            <person name="Brudno M."/>
            <person name="Sidow A."/>
            <person name="Stone E.A."/>
            <person name="Payseur B.A."/>
            <person name="Bourque G."/>
            <person name="Lopez-Otin C."/>
            <person name="Puente X.S."/>
            <person name="Chakrabarti K."/>
            <person name="Chatterji S."/>
            <person name="Dewey C."/>
            <person name="Pachter L."/>
            <person name="Bray N."/>
            <person name="Yap V.B."/>
            <person name="Caspi A."/>
            <person name="Tesler G."/>
            <person name="Pevzner P.A."/>
            <person name="Haussler D."/>
            <person name="Roskin K.M."/>
            <person name="Baertsch R."/>
            <person name="Clawson H."/>
            <person name="Furey T.S."/>
            <person name="Hinrichs A.S."/>
            <person name="Karolchik D."/>
            <person name="Kent W.J."/>
            <person name="Rosenbloom K.R."/>
            <person name="Trumbower H."/>
            <person name="Weirauch M."/>
            <person name="Cooper D.N."/>
            <person name="Stenson P.D."/>
            <person name="Ma B."/>
            <person name="Brent M."/>
            <person name="Arumugam M."/>
            <person name="Shteynberg D."/>
            <person name="Copley R.R."/>
            <person name="Taylor M.S."/>
            <person name="Riethman H."/>
            <person name="Mudunuri U."/>
            <person name="Peterson J."/>
            <person name="Guyer M."/>
            <person name="Felsenfeld A."/>
            <person name="Old S."/>
            <person name="Mockrin S."/>
            <person name="Collins F.S."/>
        </authorList>
    </citation>
    <scope>NUCLEOTIDE SEQUENCE [LARGE SCALE GENOMIC DNA]</scope>
    <source>
        <strain evidence="15 17">Brown Norway</strain>
    </source>
</reference>
<feature type="binding site" evidence="10 11">
    <location>
        <position position="43"/>
    </location>
    <ligand>
        <name>ATP</name>
        <dbReference type="ChEBI" id="CHEBI:30616"/>
    </ligand>
</feature>
<dbReference type="Bgee" id="ENSRNOG00000051596">
    <property type="expression patterns" value="Expressed in testis and 3 other cell types or tissues"/>
</dbReference>
<evidence type="ECO:0000256" key="7">
    <source>
        <dbReference type="ARBA" id="ARBA00047899"/>
    </source>
</evidence>
<dbReference type="CTD" id="314670"/>
<evidence type="ECO:0000256" key="12">
    <source>
        <dbReference type="RuleBase" id="RU000304"/>
    </source>
</evidence>
<dbReference type="PROSITE" id="PS50011">
    <property type="entry name" value="PROTEIN_KINASE_DOM"/>
    <property type="match status" value="1"/>
</dbReference>
<evidence type="ECO:0000256" key="3">
    <source>
        <dbReference type="ARBA" id="ARBA00022679"/>
    </source>
</evidence>
<dbReference type="Proteomes" id="UP000002494">
    <property type="component" value="Chromosome 7"/>
</dbReference>
<evidence type="ECO:0000256" key="1">
    <source>
        <dbReference type="ARBA" id="ARBA00012513"/>
    </source>
</evidence>
<gene>
    <name evidence="19" type="primary">Smokwl2</name>
    <name evidence="18" type="synonym">ENSRNOG00000068522</name>
    <name evidence="15 20" type="synonym">LOC134479633</name>
    <name evidence="16" type="synonym">LOC134479831</name>
    <name evidence="19" type="synonym">RGD1564409</name>
</gene>
<evidence type="ECO:0000256" key="11">
    <source>
        <dbReference type="PROSITE-ProRule" id="PRU10141"/>
    </source>
</evidence>
<dbReference type="OrthoDB" id="9627261at2759"/>
<evidence type="ECO:0000256" key="2">
    <source>
        <dbReference type="ARBA" id="ARBA00022527"/>
    </source>
</evidence>
<evidence type="ECO:0000313" key="19">
    <source>
        <dbReference type="RGD" id="1564409"/>
    </source>
</evidence>
<evidence type="ECO:0000256" key="5">
    <source>
        <dbReference type="ARBA" id="ARBA00022777"/>
    </source>
</evidence>
<reference evidence="15" key="4">
    <citation type="submission" date="2025-05" db="UniProtKB">
        <authorList>
            <consortium name="Ensembl"/>
        </authorList>
    </citation>
    <scope>IDENTIFICATION</scope>
    <source>
        <strain evidence="15">Brown Norway</strain>
    </source>
</reference>
<keyword evidence="6 10" id="KW-0067">ATP-binding</keyword>
<dbReference type="Gene3D" id="1.10.510.10">
    <property type="entry name" value="Transferase(Phosphotransferase) domain 1"/>
    <property type="match status" value="1"/>
</dbReference>
<dbReference type="EC" id="2.7.11.1" evidence="1"/>
<evidence type="ECO:0000313" key="16">
    <source>
        <dbReference type="Ensembl" id="ENSRNOP00000099608.1"/>
    </source>
</evidence>
<evidence type="ECO:0000256" key="13">
    <source>
        <dbReference type="SAM" id="MobiDB-lite"/>
    </source>
</evidence>
<dbReference type="AGR" id="RGD:150343952"/>
<dbReference type="GO" id="GO:0050321">
    <property type="term" value="F:tau-protein kinase activity"/>
    <property type="evidence" value="ECO:0000318"/>
    <property type="project" value="GO_Central"/>
</dbReference>
<dbReference type="AlphaFoldDB" id="A0A0G2K6V9"/>
<dbReference type="Ensembl" id="ENSRNOT00000161459.1">
    <property type="protein sequence ID" value="ENSRNOP00000099608.1"/>
    <property type="gene ID" value="ENSRNOG00000073362.1"/>
</dbReference>
<dbReference type="RGD" id="1564409">
    <property type="gene designation" value="Smokwl2"/>
</dbReference>
<dbReference type="Ensembl" id="ENSRNOT00000136685.1">
    <property type="protein sequence ID" value="ENSRNOP00000100929.1"/>
    <property type="gene ID" value="ENSRNOG00000068522.2"/>
</dbReference>
<keyword evidence="17" id="KW-1185">Reference proteome</keyword>
<feature type="compositionally biased region" description="Basic residues" evidence="13">
    <location>
        <begin position="471"/>
        <end position="484"/>
    </location>
</feature>
<dbReference type="PROSITE" id="PS00107">
    <property type="entry name" value="PROTEIN_KINASE_ATP"/>
    <property type="match status" value="1"/>
</dbReference>
<evidence type="ECO:0000313" key="15">
    <source>
        <dbReference type="Ensembl" id="ENSRNOP00000073961.3"/>
    </source>
</evidence>
<dbReference type="CDD" id="cd14337">
    <property type="entry name" value="UBA_MARK_Par1"/>
    <property type="match status" value="1"/>
</dbReference>
<dbReference type="Gene3D" id="1.10.8.10">
    <property type="entry name" value="DNA helicase RuvA subunit, C-terminal domain"/>
    <property type="match status" value="1"/>
</dbReference>
<comment type="catalytic activity">
    <reaction evidence="8">
        <text>L-seryl-[protein] + ATP = O-phospho-L-seryl-[protein] + ADP + H(+)</text>
        <dbReference type="Rhea" id="RHEA:17989"/>
        <dbReference type="Rhea" id="RHEA-COMP:9863"/>
        <dbReference type="Rhea" id="RHEA-COMP:11604"/>
        <dbReference type="ChEBI" id="CHEBI:15378"/>
        <dbReference type="ChEBI" id="CHEBI:29999"/>
        <dbReference type="ChEBI" id="CHEBI:30616"/>
        <dbReference type="ChEBI" id="CHEBI:83421"/>
        <dbReference type="ChEBI" id="CHEBI:456216"/>
        <dbReference type="EC" id="2.7.11.1"/>
    </reaction>
</comment>
<reference evidence="17" key="3">
    <citation type="submission" date="2024-01" db="EMBL/GenBank/DDBJ databases">
        <title>GRCr8: a new rat reference genome assembly contstructed from accurate long reads and long range scaffolding.</title>
        <authorList>
            <person name="Doris P.A."/>
            <person name="Kalbfleisch T."/>
            <person name="Li K."/>
            <person name="Howe K."/>
            <person name="Wood J."/>
        </authorList>
    </citation>
    <scope>NUCLEOTIDE SEQUENCE [LARGE SCALE GENOMIC DNA]</scope>
    <source>
        <strain evidence="17">Brown Norway</strain>
    </source>
</reference>
<protein>
    <recommendedName>
        <fullName evidence="1">non-specific serine/threonine protein kinase</fullName>
        <ecNumber evidence="1">2.7.11.1</ecNumber>
    </recommendedName>
</protein>
<dbReference type="RGD" id="402460372">
    <property type="gene designation" value="LOC134479633"/>
</dbReference>
<feature type="domain" description="Protein kinase" evidence="14">
    <location>
        <begin position="14"/>
        <end position="262"/>
    </location>
</feature>
<accession>A0A0G2JZW9</accession>
<dbReference type="Pfam" id="PF00069">
    <property type="entry name" value="Pkinase"/>
    <property type="match status" value="1"/>
</dbReference>
<dbReference type="Ensembl" id="ENSRNOT00000132732.1">
    <property type="protein sequence ID" value="ENSRNOP00000100065.1"/>
    <property type="gene ID" value="ENSRNOG00000073362.1"/>
</dbReference>
<dbReference type="Ensembl" id="ENSRNOT00000158705.1">
    <property type="protein sequence ID" value="ENSRNOP00000101988.1"/>
    <property type="gene ID" value="ENSRNOG00000073362.1"/>
</dbReference>
<dbReference type="GO" id="GO:0005737">
    <property type="term" value="C:cytoplasm"/>
    <property type="evidence" value="ECO:0000318"/>
    <property type="project" value="GO_Central"/>
</dbReference>
<evidence type="ECO:0000313" key="20">
    <source>
        <dbReference type="RGD" id="402460372"/>
    </source>
</evidence>
<dbReference type="OMA" id="KPGDAMK"/>
<reference evidence="17" key="2">
    <citation type="submission" date="2023-12" db="EMBL/GenBank/DDBJ databases">
        <authorList>
            <consortium name="Genome Reference Consortium"/>
            <person name="Doris P.A."/>
            <person name="Kalbfleisch T."/>
            <person name="Li K."/>
            <person name="Howe K."/>
            <person name="Wood J."/>
        </authorList>
    </citation>
    <scope>NUCLEOTIDE SEQUENCE [LARGE SCALE GENOMIC DNA]</scope>
    <source>
        <strain evidence="17">Brown Norway</strain>
    </source>
</reference>